<dbReference type="EMBL" id="CAUJNA010001467">
    <property type="protein sequence ID" value="CAJ1387138.1"/>
    <property type="molecule type" value="Genomic_DNA"/>
</dbReference>
<dbReference type="Proteomes" id="UP001178507">
    <property type="component" value="Unassembled WGS sequence"/>
</dbReference>
<evidence type="ECO:0000313" key="1">
    <source>
        <dbReference type="EMBL" id="CAJ1387138.1"/>
    </source>
</evidence>
<feature type="non-terminal residue" evidence="1">
    <location>
        <position position="102"/>
    </location>
</feature>
<keyword evidence="2" id="KW-1185">Reference proteome</keyword>
<dbReference type="AlphaFoldDB" id="A0AA36MXE9"/>
<sequence length="102" mass="11518">LLLDQMAGSDVRKAKCTVPADRGAIEQQVKELFKEEHRPMAWLAEGVDEGEVSLDNRLNRMWLDPLDSFNAYIRGTLRENVITQIGKEPGSFPDPEKNGARH</sequence>
<comment type="caution">
    <text evidence="1">The sequence shown here is derived from an EMBL/GenBank/DDBJ whole genome shotgun (WGS) entry which is preliminary data.</text>
</comment>
<protein>
    <submittedName>
        <fullName evidence="1">Uncharacterized protein</fullName>
    </submittedName>
</protein>
<reference evidence="1" key="1">
    <citation type="submission" date="2023-08" db="EMBL/GenBank/DDBJ databases">
        <authorList>
            <person name="Chen Y."/>
            <person name="Shah S."/>
            <person name="Dougan E. K."/>
            <person name="Thang M."/>
            <person name="Chan C."/>
        </authorList>
    </citation>
    <scope>NUCLEOTIDE SEQUENCE</scope>
</reference>
<organism evidence="1 2">
    <name type="scientific">Effrenium voratum</name>
    <dbReference type="NCBI Taxonomy" id="2562239"/>
    <lineage>
        <taxon>Eukaryota</taxon>
        <taxon>Sar</taxon>
        <taxon>Alveolata</taxon>
        <taxon>Dinophyceae</taxon>
        <taxon>Suessiales</taxon>
        <taxon>Symbiodiniaceae</taxon>
        <taxon>Effrenium</taxon>
    </lineage>
</organism>
<name>A0AA36MXE9_9DINO</name>
<proteinExistence type="predicted"/>
<gene>
    <name evidence="1" type="ORF">EVOR1521_LOCUS13270</name>
</gene>
<accession>A0AA36MXE9</accession>
<evidence type="ECO:0000313" key="2">
    <source>
        <dbReference type="Proteomes" id="UP001178507"/>
    </source>
</evidence>